<dbReference type="InterPro" id="IPR002401">
    <property type="entry name" value="Cyt_P450_E_grp-I"/>
</dbReference>
<keyword evidence="4" id="KW-0503">Monooxygenase</keyword>
<keyword evidence="4" id="KW-0560">Oxidoreductase</keyword>
<dbReference type="Pfam" id="PF00067">
    <property type="entry name" value="p450"/>
    <property type="match status" value="1"/>
</dbReference>
<dbReference type="SUPFAM" id="SSF48264">
    <property type="entry name" value="Cytochrome P450"/>
    <property type="match status" value="1"/>
</dbReference>
<name>A0ABM0GJ56_SACKO</name>
<reference evidence="7" key="1">
    <citation type="submission" date="2025-08" db="UniProtKB">
        <authorList>
            <consortium name="RefSeq"/>
        </authorList>
    </citation>
    <scope>IDENTIFICATION</scope>
    <source>
        <tissue evidence="7">Testes</tissue>
    </source>
</reference>
<comment type="similarity">
    <text evidence="1 4">Belongs to the cytochrome P450 family.</text>
</comment>
<keyword evidence="6" id="KW-1185">Reference proteome</keyword>
<dbReference type="RefSeq" id="XP_002730995.1">
    <property type="nucleotide sequence ID" value="XM_002730949.2"/>
</dbReference>
<evidence type="ECO:0000313" key="6">
    <source>
        <dbReference type="Proteomes" id="UP000694865"/>
    </source>
</evidence>
<dbReference type="InterPro" id="IPR017972">
    <property type="entry name" value="Cyt_P450_CS"/>
</dbReference>
<keyword evidence="5" id="KW-0812">Transmembrane</keyword>
<organism evidence="6 7">
    <name type="scientific">Saccoglossus kowalevskii</name>
    <name type="common">Acorn worm</name>
    <dbReference type="NCBI Taxonomy" id="10224"/>
    <lineage>
        <taxon>Eukaryota</taxon>
        <taxon>Metazoa</taxon>
        <taxon>Hemichordata</taxon>
        <taxon>Enteropneusta</taxon>
        <taxon>Harrimaniidae</taxon>
        <taxon>Saccoglossus</taxon>
    </lineage>
</organism>
<accession>A0ABM0GJ56</accession>
<keyword evidence="2 4" id="KW-0479">Metal-binding</keyword>
<feature type="transmembrane region" description="Helical" evidence="5">
    <location>
        <begin position="6"/>
        <end position="25"/>
    </location>
</feature>
<dbReference type="PROSITE" id="PS00086">
    <property type="entry name" value="CYTOCHROME_P450"/>
    <property type="match status" value="1"/>
</dbReference>
<evidence type="ECO:0000256" key="2">
    <source>
        <dbReference type="ARBA" id="ARBA00022723"/>
    </source>
</evidence>
<dbReference type="PRINTS" id="PR00463">
    <property type="entry name" value="EP450I"/>
</dbReference>
<proteinExistence type="inferred from homology"/>
<dbReference type="InterPro" id="IPR036396">
    <property type="entry name" value="Cyt_P450_sf"/>
</dbReference>
<keyword evidence="5" id="KW-1133">Transmembrane helix</keyword>
<evidence type="ECO:0000256" key="3">
    <source>
        <dbReference type="ARBA" id="ARBA00023004"/>
    </source>
</evidence>
<evidence type="ECO:0000256" key="4">
    <source>
        <dbReference type="RuleBase" id="RU000461"/>
    </source>
</evidence>
<evidence type="ECO:0000256" key="5">
    <source>
        <dbReference type="SAM" id="Phobius"/>
    </source>
</evidence>
<evidence type="ECO:0000313" key="7">
    <source>
        <dbReference type="RefSeq" id="XP_002730995.1"/>
    </source>
</evidence>
<protein>
    <submittedName>
        <fullName evidence="7">Cytochrome P450 2C23-like</fullName>
    </submittedName>
</protein>
<gene>
    <name evidence="7" type="primary">LOC100368662</name>
</gene>
<keyword evidence="3 4" id="KW-0408">Iron</keyword>
<sequence>MSTVNIDVTTIVLGITIFVLLSWIMRHCGPGSNYRCGKILPPRPPVLPIIGNLHMIWSRNPWQDMMNIAKRYGNVYRLKLGTKEVVVLNGYVAIKQALLRQNESFNERSVNIQIEILDNQGRGEKHLTGIAYARGVHWQEHRKFTRVLIREFGWGKTDDYYKIIQTEVKCVMKELIDTKKCESFDPDILYHHAVCNIQCQFIFGKRFNYNDKKAIQFFDALDGFSLDTNPAVVMTIFPLLTKIPFGSTKRVLSHIFVARTFIKDQIENRLALRKKLGNSYKLARKNYINCYLDEIEARRDQPELEFSNDSLILALLDIFFGNQTVGDVLTWTKLMMVYHPEVQKKVKIELDRVIGPDRDSDVNDRYNLHYLNAVLLESTRIRPISPFGIPRITNEDTSICGYFIRKKTYVVPNLWSVQGDEKYWPNPIKFDPERNLDNNGVYTPQSRVYLLFGIGPRTCLGQQLAKMELFIFFANLLQRYNIHIVNDTNIKQTIGMTKIMPFFIRFEKRKRLVLNM</sequence>
<dbReference type="Proteomes" id="UP000694865">
    <property type="component" value="Unplaced"/>
</dbReference>
<dbReference type="Gene3D" id="1.10.630.10">
    <property type="entry name" value="Cytochrome P450"/>
    <property type="match status" value="1"/>
</dbReference>
<keyword evidence="5" id="KW-0472">Membrane</keyword>
<dbReference type="InterPro" id="IPR001128">
    <property type="entry name" value="Cyt_P450"/>
</dbReference>
<dbReference type="PRINTS" id="PR00385">
    <property type="entry name" value="P450"/>
</dbReference>
<keyword evidence="4" id="KW-0349">Heme</keyword>
<dbReference type="GeneID" id="100368662"/>
<dbReference type="InterPro" id="IPR050182">
    <property type="entry name" value="Cytochrome_P450_fam2"/>
</dbReference>
<evidence type="ECO:0000256" key="1">
    <source>
        <dbReference type="ARBA" id="ARBA00010617"/>
    </source>
</evidence>
<dbReference type="PANTHER" id="PTHR24300">
    <property type="entry name" value="CYTOCHROME P450 508A4-RELATED"/>
    <property type="match status" value="1"/>
</dbReference>